<name>A0A0F9X3X0_9ZZZZ</name>
<accession>A0A0F9X3X0</accession>
<reference evidence="1" key="1">
    <citation type="journal article" date="2015" name="Nature">
        <title>Complex archaea that bridge the gap between prokaryotes and eukaryotes.</title>
        <authorList>
            <person name="Spang A."/>
            <person name="Saw J.H."/>
            <person name="Jorgensen S.L."/>
            <person name="Zaremba-Niedzwiedzka K."/>
            <person name="Martijn J."/>
            <person name="Lind A.E."/>
            <person name="van Eijk R."/>
            <person name="Schleper C."/>
            <person name="Guy L."/>
            <person name="Ettema T.J."/>
        </authorList>
    </citation>
    <scope>NUCLEOTIDE SEQUENCE</scope>
</reference>
<gene>
    <name evidence="1" type="ORF">LCGC14_0270670</name>
</gene>
<organism evidence="1">
    <name type="scientific">marine sediment metagenome</name>
    <dbReference type="NCBI Taxonomy" id="412755"/>
    <lineage>
        <taxon>unclassified sequences</taxon>
        <taxon>metagenomes</taxon>
        <taxon>ecological metagenomes</taxon>
    </lineage>
</organism>
<proteinExistence type="predicted"/>
<sequence>MSTMYFKIPTFDVDAGPDTGHYQPSSSLEGEMREVLGNIASEMPTTIDVPFLEGTTLTGYRKGNGIYMSGRLTVPNCADVTSHVHTFVALDEASAQDICHAAFETARELNWAEEMHPEWAEVMSNKTKAPKAPFTVVVMARDALDRMAAQSHDLHDLVCLTGFFQTVVGQALLDAGVTPSG</sequence>
<dbReference type="EMBL" id="LAZR01000150">
    <property type="protein sequence ID" value="KKN86198.1"/>
    <property type="molecule type" value="Genomic_DNA"/>
</dbReference>
<evidence type="ECO:0000313" key="1">
    <source>
        <dbReference type="EMBL" id="KKN86198.1"/>
    </source>
</evidence>
<protein>
    <submittedName>
        <fullName evidence="1">Uncharacterized protein</fullName>
    </submittedName>
</protein>
<comment type="caution">
    <text evidence="1">The sequence shown here is derived from an EMBL/GenBank/DDBJ whole genome shotgun (WGS) entry which is preliminary data.</text>
</comment>
<dbReference type="AlphaFoldDB" id="A0A0F9X3X0"/>